<dbReference type="GO" id="GO:0016491">
    <property type="term" value="F:oxidoreductase activity"/>
    <property type="evidence" value="ECO:0007669"/>
    <property type="project" value="UniProtKB-KW"/>
</dbReference>
<name>A0A3M2LEH9_9NOCA</name>
<dbReference type="EMBL" id="RFFH01000001">
    <property type="protein sequence ID" value="RMI35872.1"/>
    <property type="molecule type" value="Genomic_DNA"/>
</dbReference>
<organism evidence="7 8">
    <name type="scientific">Nocardia stercoris</name>
    <dbReference type="NCBI Taxonomy" id="2483361"/>
    <lineage>
        <taxon>Bacteria</taxon>
        <taxon>Bacillati</taxon>
        <taxon>Actinomycetota</taxon>
        <taxon>Actinomycetes</taxon>
        <taxon>Mycobacteriales</taxon>
        <taxon>Nocardiaceae</taxon>
        <taxon>Nocardia</taxon>
    </lineage>
</organism>
<dbReference type="SUPFAM" id="SSF52777">
    <property type="entry name" value="CoA-dependent acyltransferases"/>
    <property type="match status" value="2"/>
</dbReference>
<evidence type="ECO:0000256" key="3">
    <source>
        <dbReference type="ARBA" id="ARBA00022827"/>
    </source>
</evidence>
<proteinExistence type="predicted"/>
<feature type="domain" description="FAD-binding" evidence="6">
    <location>
        <begin position="67"/>
        <end position="399"/>
    </location>
</feature>
<keyword evidence="2" id="KW-0285">Flavoprotein</keyword>
<dbReference type="Gene3D" id="3.50.50.60">
    <property type="entry name" value="FAD/NAD(P)-binding domain"/>
    <property type="match status" value="1"/>
</dbReference>
<dbReference type="Gene3D" id="3.30.559.30">
    <property type="entry name" value="Nonribosomal peptide synthetase, condensation domain"/>
    <property type="match status" value="1"/>
</dbReference>
<comment type="cofactor">
    <cofactor evidence="1">
        <name>FAD</name>
        <dbReference type="ChEBI" id="CHEBI:57692"/>
    </cofactor>
</comment>
<dbReference type="AlphaFoldDB" id="A0A3M2LEH9"/>
<evidence type="ECO:0000259" key="6">
    <source>
        <dbReference type="Pfam" id="PF01494"/>
    </source>
</evidence>
<evidence type="ECO:0000313" key="8">
    <source>
        <dbReference type="Proteomes" id="UP000279275"/>
    </source>
</evidence>
<sequence length="879" mass="93108">MGRLRRRAVRGDRGAGRPSHPGPAPAGRRGRRPARAIARPRPGERRLNRPNPVIQQGIIVNSPVKSAIVVGAGIGGLTAAAALGRAGIDVVLCERGPRLRAAGFGLSLQSNAMNALRTLGLGIEDELLRVGGRALSATYRRPDGTVMRRVDVAPTEALLGAPAVVLARPDLHEVLLNACGDDLRVELGAEVVGFTETADAVTVELADGRALSADVLIGADGINSAIRKQLHGSEPIRSGEFVCWLALAQFDRRFVEEGESVQYWGTGQRFGISDLGAGRIYWWGTQTTTAELAADWPHGKDDLLARFAGWAPGIAEIISGTPESDILALPAQDRPAATEWGRGRVTLLGDAAHPMLPSFGQGANAAIEDAVVLAHALATEPDAETALRGYEQRRIPRSVMFVEGSRRLGELEQTTDPERVAARDAYMSSEAGHTRSLEPMTWPGFGDPETPGALPRPLSPLERWHWTADQVAPLHILSRVRVTGDLTADAVRTGLAGLVRRHPMLHVLVRSDDGRDPQFVPVAVQPIPLREVTSGAWTAELDTELRDRFAPGAPLLRATLVTAAPGVHDLILTSVYTIADAVTILSFARQVLEFAADGAVGWVPEVPALPGPEALLPTEFQDPEGKRAALAGLMAAAEADQELEPVRLAADAEVAPGDRLSRATRRVLGGPEYQALLSACREHGVLPQSVVAAALAQAAAADTGVPQAHYPVGVSVLFREHLARPLDDRHTGAYQAMIAVPTPAGPPLWEVAAGFEAEYGARVAQRRHLAGLLGIEYLLPETPAQADAAVAQLDARGPGNLCMTVLDTRDFPSRIGQWDIEGAEFVSGMSISGLLMLTVGIGADELSLNLGYVAGLLSAERADALVGALVSALRVDASV</sequence>
<keyword evidence="4" id="KW-0560">Oxidoreductase</keyword>
<comment type="caution">
    <text evidence="7">The sequence shown here is derived from an EMBL/GenBank/DDBJ whole genome shotgun (WGS) entry which is preliminary data.</text>
</comment>
<dbReference type="PANTHER" id="PTHR46496">
    <property type="match status" value="1"/>
</dbReference>
<keyword evidence="3" id="KW-0274">FAD</keyword>
<dbReference type="Pfam" id="PF01494">
    <property type="entry name" value="FAD_binding_3"/>
    <property type="match status" value="1"/>
</dbReference>
<dbReference type="SUPFAM" id="SSF51905">
    <property type="entry name" value="FAD/NAD(P)-binding domain"/>
    <property type="match status" value="1"/>
</dbReference>
<evidence type="ECO:0000256" key="4">
    <source>
        <dbReference type="ARBA" id="ARBA00023002"/>
    </source>
</evidence>
<dbReference type="InterPro" id="IPR036188">
    <property type="entry name" value="FAD/NAD-bd_sf"/>
</dbReference>
<evidence type="ECO:0000256" key="5">
    <source>
        <dbReference type="SAM" id="MobiDB-lite"/>
    </source>
</evidence>
<feature type="region of interest" description="Disordered" evidence="5">
    <location>
        <begin position="1"/>
        <end position="50"/>
    </location>
</feature>
<dbReference type="PRINTS" id="PR00420">
    <property type="entry name" value="RNGMNOXGNASE"/>
</dbReference>
<dbReference type="PANTHER" id="PTHR46496:SF1">
    <property type="entry name" value="ZEAXANTHIN EPOXIDASE, CHLOROPLASTIC"/>
    <property type="match status" value="1"/>
</dbReference>
<gene>
    <name evidence="7" type="ORF">EBN03_05275</name>
</gene>
<evidence type="ECO:0000256" key="1">
    <source>
        <dbReference type="ARBA" id="ARBA00001974"/>
    </source>
</evidence>
<keyword evidence="8" id="KW-1185">Reference proteome</keyword>
<dbReference type="InterPro" id="IPR002938">
    <property type="entry name" value="FAD-bd"/>
</dbReference>
<reference evidence="7 8" key="1">
    <citation type="submission" date="2018-10" db="EMBL/GenBank/DDBJ databases">
        <title>Isolation from cow dung.</title>
        <authorList>
            <person name="Ling L."/>
        </authorList>
    </citation>
    <scope>NUCLEOTIDE SEQUENCE [LARGE SCALE GENOMIC DNA]</scope>
    <source>
        <strain evidence="7 8">NEAU-LL90</strain>
    </source>
</reference>
<dbReference type="GO" id="GO:0071949">
    <property type="term" value="F:FAD binding"/>
    <property type="evidence" value="ECO:0007669"/>
    <property type="project" value="InterPro"/>
</dbReference>
<dbReference type="Gene3D" id="3.30.559.10">
    <property type="entry name" value="Chloramphenicol acetyltransferase-like domain"/>
    <property type="match status" value="1"/>
</dbReference>
<accession>A0A3M2LEH9</accession>
<protein>
    <recommendedName>
        <fullName evidence="6">FAD-binding domain-containing protein</fullName>
    </recommendedName>
</protein>
<evidence type="ECO:0000256" key="2">
    <source>
        <dbReference type="ARBA" id="ARBA00022630"/>
    </source>
</evidence>
<evidence type="ECO:0000313" key="7">
    <source>
        <dbReference type="EMBL" id="RMI35872.1"/>
    </source>
</evidence>
<dbReference type="InterPro" id="IPR023213">
    <property type="entry name" value="CAT-like_dom_sf"/>
</dbReference>
<dbReference type="Proteomes" id="UP000279275">
    <property type="component" value="Unassembled WGS sequence"/>
</dbReference>